<evidence type="ECO:0000313" key="2">
    <source>
        <dbReference type="EMBL" id="MCB6183111.1"/>
    </source>
</evidence>
<sequence>MFLSKKWFSITILVSAITVWACGPDFRSLLANRQGTLTAPIGNSFNDEVNLMVKDVEKQRLPIAKSFEYVYIKEKIVGDSETIQAEQQDLAARDKKIIIQMRMAANAKEAERIGQSLPLAIRLYTAGAVAYARPAATDPHHDEAKHYFESILALPAKEAISRAVWATYMLGKIALLNGDEKGASAHFSKTRQLAEANGHDPLGLAISSVGEDAKLFLNVGKYTEAIRLYALQAAYGDASGLSSLKQIASDILSNEQLLSEQIKTPAVQRLLSIYVLNLSADRLREEQLFNAEKFDFSDLKAKGSPLLNLISAAEKAGVQHFAYADKLAAVAYNAGRFDTAVKLAQKSDTATAAWVKAKLAQRNGDTRSAAAWYAKAIPAFPSETSGNRFGSAMQAKSEEGLLNLTRGEYTNALAQLYRVGKVYWLDLAYVAERVVTVDELKSFVDQHVSVPALPKTSKASDGSIYAEPDAETEWPATNTNAQLRDLLARRLVREERYEESLPYFHQKGDYRFADQEITEHVKAYADALSEANSAWTRVGRSEALFKAAVLARQHGMEMMGYELFPDQFSSGGNFFWMHNNDPKQDKPSTATEVARYIQTAPKQSNAYHYRYLAVDLAKQAANELPQRSQAYAAVLCRAASWMGKDEVMAAALYRTYLTNGAYVSWGAQFGSNCPEPEFERANKMIQTQYWISTKHWIRHYAWLIALAVVGVTLCAIWLVKRRKVKTTNSRNSVKDNA</sequence>
<evidence type="ECO:0000313" key="3">
    <source>
        <dbReference type="Proteomes" id="UP001165395"/>
    </source>
</evidence>
<keyword evidence="1" id="KW-1133">Transmembrane helix</keyword>
<reference evidence="2" key="1">
    <citation type="submission" date="2021-10" db="EMBL/GenBank/DDBJ databases">
        <title>The complete genome sequence of Leeia sp. TBRC 13508.</title>
        <authorList>
            <person name="Charoenyingcharoen P."/>
            <person name="Yukphan P."/>
        </authorList>
    </citation>
    <scope>NUCLEOTIDE SEQUENCE</scope>
    <source>
        <strain evidence="2">TBRC 13508</strain>
    </source>
</reference>
<evidence type="ECO:0000256" key="1">
    <source>
        <dbReference type="SAM" id="Phobius"/>
    </source>
</evidence>
<feature type="transmembrane region" description="Helical" evidence="1">
    <location>
        <begin position="700"/>
        <end position="719"/>
    </location>
</feature>
<protein>
    <recommendedName>
        <fullName evidence="4">Tetratricopeptide repeat protein</fullName>
    </recommendedName>
</protein>
<gene>
    <name evidence="2" type="ORF">LIN78_06080</name>
</gene>
<organism evidence="2 3">
    <name type="scientific">Leeia speluncae</name>
    <dbReference type="NCBI Taxonomy" id="2884804"/>
    <lineage>
        <taxon>Bacteria</taxon>
        <taxon>Pseudomonadati</taxon>
        <taxon>Pseudomonadota</taxon>
        <taxon>Betaproteobacteria</taxon>
        <taxon>Neisseriales</taxon>
        <taxon>Leeiaceae</taxon>
        <taxon>Leeia</taxon>
    </lineage>
</organism>
<dbReference type="RefSeq" id="WP_227179566.1">
    <property type="nucleotide sequence ID" value="NZ_JAJBZT010000003.1"/>
</dbReference>
<keyword evidence="1" id="KW-0812">Transmembrane</keyword>
<dbReference type="EMBL" id="JAJBZT010000003">
    <property type="protein sequence ID" value="MCB6183111.1"/>
    <property type="molecule type" value="Genomic_DNA"/>
</dbReference>
<dbReference type="Proteomes" id="UP001165395">
    <property type="component" value="Unassembled WGS sequence"/>
</dbReference>
<keyword evidence="1" id="KW-0472">Membrane</keyword>
<proteinExistence type="predicted"/>
<accession>A0ABS8D4L5</accession>
<comment type="caution">
    <text evidence="2">The sequence shown here is derived from an EMBL/GenBank/DDBJ whole genome shotgun (WGS) entry which is preliminary data.</text>
</comment>
<evidence type="ECO:0008006" key="4">
    <source>
        <dbReference type="Google" id="ProtNLM"/>
    </source>
</evidence>
<keyword evidence="3" id="KW-1185">Reference proteome</keyword>
<name>A0ABS8D4L5_9NEIS</name>